<evidence type="ECO:0000256" key="1">
    <source>
        <dbReference type="SAM" id="MobiDB-lite"/>
    </source>
</evidence>
<evidence type="ECO:0000256" key="2">
    <source>
        <dbReference type="SAM" id="Phobius"/>
    </source>
</evidence>
<proteinExistence type="predicted"/>
<keyword evidence="2" id="KW-0812">Transmembrane</keyword>
<dbReference type="Proteomes" id="UP000231456">
    <property type="component" value="Unassembled WGS sequence"/>
</dbReference>
<sequence length="642" mass="70792">FMAKKRTSKSKSKSKKKTSAKKVSEHAFVKKELEAPLDEVEIIDLSDMSPEEAADQLNHNEEDAKKNAKEPSKKKEEKEATQENEKEEDDEDEEDSIETEDEKGDDETEQTKKMEKELAEIYENEDGSLPDMHTFEKQKGGRFLRALITLVISLAFLGGAGWYGYTYLYHPSARFVENDVILSIGGEEQVGFGEDVTYRVRFKNAQEVPLDNSSLELRYPAGFVFESASRDPDPDTNNMWTLGPLEKEDGEYIDIRGKLYGDIGARQSFRVFLNYTPSNFSSTFQKVATQETAIAGAPVKLAMSGPKQIAQGVATSFTMEVSPDSDASGTLPPHLALVFEPDVAFVTQKMEPKGGSTLSERLWLIDSFSEDVTSTLFTITGAFAGGEGTLMANVRLIGWQDGQSRSDAYTLATAEKELAIEDQQLSVSLVANGSQQDITVQPGEHVNATIVVKNNTKESLKNVRVRLMFDAPSSNGRSIMDWPSLEDDTDGSIVGEQLSDTVRRGQITWSSGQLRDLREIKAGDQVTIDVSLPIKSSDDTDLASYKSYEIALAGDAQYTIASGEETSAAVPLVLTLNSDTTFAVRDEVDENTHTITWLIGNTYHPLKDIEAEVDMYGEIGFSPDDAVVPAGEIVYNEAEKKL</sequence>
<keyword evidence="2" id="KW-0472">Membrane</keyword>
<feature type="compositionally biased region" description="Basic and acidic residues" evidence="1">
    <location>
        <begin position="58"/>
        <end position="84"/>
    </location>
</feature>
<comment type="caution">
    <text evidence="3">The sequence shown here is derived from an EMBL/GenBank/DDBJ whole genome shotgun (WGS) entry which is preliminary data.</text>
</comment>
<reference evidence="4" key="1">
    <citation type="submission" date="2017-09" db="EMBL/GenBank/DDBJ databases">
        <title>Depth-based differentiation of microbial function through sediment-hosted aquifers and enrichment of novel symbionts in the deep terrestrial subsurface.</title>
        <authorList>
            <person name="Probst A.J."/>
            <person name="Ladd B."/>
            <person name="Jarett J.K."/>
            <person name="Geller-Mcgrath D.E."/>
            <person name="Sieber C.M.K."/>
            <person name="Emerson J.B."/>
            <person name="Anantharaman K."/>
            <person name="Thomas B.C."/>
            <person name="Malmstrom R."/>
            <person name="Stieglmeier M."/>
            <person name="Klingl A."/>
            <person name="Woyke T."/>
            <person name="Ryan C.M."/>
            <person name="Banfield J.F."/>
        </authorList>
    </citation>
    <scope>NUCLEOTIDE SEQUENCE [LARGE SCALE GENOMIC DNA]</scope>
</reference>
<gene>
    <name evidence="3" type="ORF">CO030_04050</name>
</gene>
<accession>A0A2M8F914</accession>
<dbReference type="EMBL" id="PFRH01000125">
    <property type="protein sequence ID" value="PJC52212.1"/>
    <property type="molecule type" value="Genomic_DNA"/>
</dbReference>
<evidence type="ECO:0000313" key="4">
    <source>
        <dbReference type="Proteomes" id="UP000231456"/>
    </source>
</evidence>
<feature type="compositionally biased region" description="Acidic residues" evidence="1">
    <location>
        <begin position="85"/>
        <end position="108"/>
    </location>
</feature>
<feature type="non-terminal residue" evidence="3">
    <location>
        <position position="1"/>
    </location>
</feature>
<protein>
    <recommendedName>
        <fullName evidence="5">DUF11 domain-containing protein</fullName>
    </recommendedName>
</protein>
<evidence type="ECO:0000313" key="3">
    <source>
        <dbReference type="EMBL" id="PJC52212.1"/>
    </source>
</evidence>
<keyword evidence="2" id="KW-1133">Transmembrane helix</keyword>
<feature type="compositionally biased region" description="Basic residues" evidence="1">
    <location>
        <begin position="1"/>
        <end position="20"/>
    </location>
</feature>
<organism evidence="3 4">
    <name type="scientific">Candidatus Magasanikbacteria bacterium CG_4_9_14_0_2_um_filter_42_11</name>
    <dbReference type="NCBI Taxonomy" id="1974643"/>
    <lineage>
        <taxon>Bacteria</taxon>
        <taxon>Candidatus Magasanikiibacteriota</taxon>
    </lineage>
</organism>
<evidence type="ECO:0008006" key="5">
    <source>
        <dbReference type="Google" id="ProtNLM"/>
    </source>
</evidence>
<feature type="compositionally biased region" description="Basic and acidic residues" evidence="1">
    <location>
        <begin position="22"/>
        <end position="34"/>
    </location>
</feature>
<feature type="compositionally biased region" description="Acidic residues" evidence="1">
    <location>
        <begin position="35"/>
        <end position="54"/>
    </location>
</feature>
<feature type="transmembrane region" description="Helical" evidence="2">
    <location>
        <begin position="143"/>
        <end position="165"/>
    </location>
</feature>
<feature type="region of interest" description="Disordered" evidence="1">
    <location>
        <begin position="1"/>
        <end position="112"/>
    </location>
</feature>
<dbReference type="AlphaFoldDB" id="A0A2M8F914"/>
<feature type="non-terminal residue" evidence="3">
    <location>
        <position position="642"/>
    </location>
</feature>
<name>A0A2M8F914_9BACT</name>